<dbReference type="EC" id="3.1.21.-" evidence="3"/>
<dbReference type="GO" id="GO:0003676">
    <property type="term" value="F:nucleic acid binding"/>
    <property type="evidence" value="ECO:0007669"/>
    <property type="project" value="InterPro"/>
</dbReference>
<gene>
    <name evidence="3" type="ORF">MCOR_53139</name>
</gene>
<dbReference type="OrthoDB" id="6079689at2759"/>
<reference evidence="3 4" key="1">
    <citation type="submission" date="2020-06" db="EMBL/GenBank/DDBJ databases">
        <authorList>
            <person name="Li R."/>
            <person name="Bekaert M."/>
        </authorList>
    </citation>
    <scope>NUCLEOTIDE SEQUENCE [LARGE SCALE GENOMIC DNA]</scope>
    <source>
        <strain evidence="4">wild</strain>
    </source>
</reference>
<dbReference type="AlphaFoldDB" id="A0A6J8EJZ8"/>
<dbReference type="GO" id="GO:0016788">
    <property type="term" value="F:hydrolase activity, acting on ester bonds"/>
    <property type="evidence" value="ECO:0007669"/>
    <property type="project" value="InterPro"/>
</dbReference>
<dbReference type="InterPro" id="IPR012337">
    <property type="entry name" value="RNaseH-like_sf"/>
</dbReference>
<dbReference type="InterPro" id="IPR001130">
    <property type="entry name" value="TatD-like"/>
</dbReference>
<dbReference type="InterPro" id="IPR018228">
    <property type="entry name" value="DNase_TatD-rel_CS"/>
</dbReference>
<dbReference type="SUPFAM" id="SSF51556">
    <property type="entry name" value="Metallo-dependent hydrolases"/>
    <property type="match status" value="1"/>
</dbReference>
<dbReference type="PANTHER" id="PTHR46124:SF2">
    <property type="entry name" value="D-AMINOACYL-TRNA DEACYLASE"/>
    <property type="match status" value="1"/>
</dbReference>
<dbReference type="InterPro" id="IPR032466">
    <property type="entry name" value="Metal_Hydrolase"/>
</dbReference>
<evidence type="ECO:0000256" key="2">
    <source>
        <dbReference type="ARBA" id="ARBA00022801"/>
    </source>
</evidence>
<dbReference type="Gene3D" id="3.30.420.10">
    <property type="entry name" value="Ribonuclease H-like superfamily/Ribonuclease H"/>
    <property type="match status" value="1"/>
</dbReference>
<evidence type="ECO:0000313" key="3">
    <source>
        <dbReference type="EMBL" id="CAC5420969.1"/>
    </source>
</evidence>
<dbReference type="SUPFAM" id="SSF53098">
    <property type="entry name" value="Ribonuclease H-like"/>
    <property type="match status" value="1"/>
</dbReference>
<dbReference type="Proteomes" id="UP000507470">
    <property type="component" value="Unassembled WGS sequence"/>
</dbReference>
<evidence type="ECO:0000256" key="1">
    <source>
        <dbReference type="ARBA" id="ARBA00009275"/>
    </source>
</evidence>
<protein>
    <submittedName>
        <fullName evidence="3">TatD</fullName>
        <ecNumber evidence="3">3.1.21.-</ecNumber>
    </submittedName>
</protein>
<keyword evidence="2 3" id="KW-0378">Hydrolase</keyword>
<organism evidence="3 4">
    <name type="scientific">Mytilus coruscus</name>
    <name type="common">Sea mussel</name>
    <dbReference type="NCBI Taxonomy" id="42192"/>
    <lineage>
        <taxon>Eukaryota</taxon>
        <taxon>Metazoa</taxon>
        <taxon>Spiralia</taxon>
        <taxon>Lophotrochozoa</taxon>
        <taxon>Mollusca</taxon>
        <taxon>Bivalvia</taxon>
        <taxon>Autobranchia</taxon>
        <taxon>Pteriomorphia</taxon>
        <taxon>Mytilida</taxon>
        <taxon>Mytiloidea</taxon>
        <taxon>Mytilidae</taxon>
        <taxon>Mytilinae</taxon>
        <taxon>Mytilus</taxon>
    </lineage>
</organism>
<keyword evidence="4" id="KW-1185">Reference proteome</keyword>
<dbReference type="PROSITE" id="PS01091">
    <property type="entry name" value="TATD_3"/>
    <property type="match status" value="1"/>
</dbReference>
<dbReference type="Pfam" id="PF01026">
    <property type="entry name" value="TatD_DNase"/>
    <property type="match status" value="1"/>
</dbReference>
<proteinExistence type="inferred from homology"/>
<evidence type="ECO:0000313" key="4">
    <source>
        <dbReference type="Proteomes" id="UP000507470"/>
    </source>
</evidence>
<dbReference type="EMBL" id="CACVKT020009206">
    <property type="protein sequence ID" value="CAC5420969.1"/>
    <property type="molecule type" value="Genomic_DNA"/>
</dbReference>
<sequence>MVREACTDRHRPGKKHLNAYGLSRIPDCLEDCDCYNAGAEVENLPCKSCQYCQRAHTQWSRFLNDVDDVKPLSKRHISPLEVKIANVEENPTTQSEESFNSSIQGLQASSFSVADSKEHDITQRNIEGDAIYTNLMQNCRSHHLRQLQLQDSDLFPLIEWIESQYDISVAELRLQSPATRALWLLGSCLEVIDGVLYYKWINQSERKPCLVVPNSLKSDVLLHCHDSKVAGQLGQQKTLDRFSKWIEMAALPEQSALLIAQKCVVHFIVTFGCPLEVHTDQGRNFDGNLFKALFHLDQILRRMRLRNFQHLQSVVAPVCSFYYGVANYIFPSRLNNWDSDVGFACGVYVSFGIHSHLAAEGVSKRQMDQLDSLTDSHLYVAIGEVGLDYTTTCICRPCRNPSRCKEEARRNQKEAFINMLLSARRKSLPVIIHCRDCGDGSAAKRTLELILHHNLADMKFSRHCFEGTIEELTAWQQLPTIMFGVSGKFIRDNTGLEVIPRIPPHQLVLETDSPFLSPPHAVGTRNLIDRAYAVFTRNSIDRAYAVGTRHSINRAYAVGTRNSIDRAYAVGIRNSIDKAYAVGTRNSIVRAYAVGTRNSIDRAYAVGTRNSVDRAYAVGTRNSIDRVYAVGPRNSIDRAYAVGTTKT</sequence>
<dbReference type="InterPro" id="IPR036397">
    <property type="entry name" value="RNaseH_sf"/>
</dbReference>
<accession>A0A6J8EJZ8</accession>
<dbReference type="PANTHER" id="PTHR46124">
    <property type="entry name" value="D-AMINOACYL-TRNA DEACYLASE"/>
    <property type="match status" value="1"/>
</dbReference>
<name>A0A6J8EJZ8_MYTCO</name>
<comment type="similarity">
    <text evidence="1">Belongs to the metallo-dependent hydrolases superfamily. TatD-type hydrolase family.</text>
</comment>
<dbReference type="Gene3D" id="3.20.20.140">
    <property type="entry name" value="Metal-dependent hydrolases"/>
    <property type="match status" value="1"/>
</dbReference>